<dbReference type="STRING" id="202950.GCA_001485005_00285"/>
<name>Q6FAK8_ACIAD</name>
<dbReference type="Pfam" id="PF10670">
    <property type="entry name" value="DUF4198"/>
    <property type="match status" value="1"/>
</dbReference>
<dbReference type="KEGG" id="aci:ACIAD2097"/>
<dbReference type="EMBL" id="CR543861">
    <property type="protein sequence ID" value="CAG68905.1"/>
    <property type="molecule type" value="Genomic_DNA"/>
</dbReference>
<evidence type="ECO:0008006" key="4">
    <source>
        <dbReference type="Google" id="ProtNLM"/>
    </source>
</evidence>
<evidence type="ECO:0000313" key="2">
    <source>
        <dbReference type="EMBL" id="CAG68905.1"/>
    </source>
</evidence>
<feature type="chain" id="PRO_5004274384" description="DUF4198 domain-containing protein" evidence="1">
    <location>
        <begin position="21"/>
        <end position="266"/>
    </location>
</feature>
<dbReference type="AlphaFoldDB" id="Q6FAK8"/>
<organism evidence="2 3">
    <name type="scientific">Acinetobacter baylyi (strain ATCC 33305 / BD413 / ADP1)</name>
    <dbReference type="NCBI Taxonomy" id="62977"/>
    <lineage>
        <taxon>Bacteria</taxon>
        <taxon>Pseudomonadati</taxon>
        <taxon>Pseudomonadota</taxon>
        <taxon>Gammaproteobacteria</taxon>
        <taxon>Moraxellales</taxon>
        <taxon>Moraxellaceae</taxon>
        <taxon>Acinetobacter</taxon>
    </lineage>
</organism>
<evidence type="ECO:0000256" key="1">
    <source>
        <dbReference type="SAM" id="SignalP"/>
    </source>
</evidence>
<protein>
    <recommendedName>
        <fullName evidence="4">DUF4198 domain-containing protein</fullName>
    </recommendedName>
</protein>
<feature type="signal peptide" evidence="1">
    <location>
        <begin position="1"/>
        <end position="20"/>
    </location>
</feature>
<proteinExistence type="predicted"/>
<dbReference type="HOGENOM" id="CLU_089869_0_0_6"/>
<reference evidence="2 3" key="1">
    <citation type="journal article" date="2004" name="Nucleic Acids Res.">
        <title>Unique features revealed by the genome sequence of Acinetobacter sp. ADP1, a versatile and naturally transformation competent bacterium.</title>
        <authorList>
            <person name="Barbe V."/>
            <person name="Vallenet D."/>
            <person name="Fonknechten N."/>
            <person name="Kreimeyer A."/>
            <person name="Oztas S."/>
            <person name="Labarre L."/>
            <person name="Cruveiller S."/>
            <person name="Robert C."/>
            <person name="Duprat S."/>
            <person name="Wincker P."/>
            <person name="Ornston L.N."/>
            <person name="Weissenbach J."/>
            <person name="Marliere P."/>
            <person name="Cohen G.N."/>
            <person name="Medigue C."/>
        </authorList>
    </citation>
    <scope>NUCLEOTIDE SEQUENCE [LARGE SCALE GENOMIC DNA]</scope>
    <source>
        <strain evidence="3">ATCC 33305 / BD413 / ADP1</strain>
    </source>
</reference>
<dbReference type="Proteomes" id="UP000000430">
    <property type="component" value="Chromosome"/>
</dbReference>
<evidence type="ECO:0000313" key="3">
    <source>
        <dbReference type="Proteomes" id="UP000000430"/>
    </source>
</evidence>
<dbReference type="InterPro" id="IPR019613">
    <property type="entry name" value="DUF4198"/>
</dbReference>
<keyword evidence="1" id="KW-0732">Signal</keyword>
<dbReference type="eggNOG" id="COG5266">
    <property type="taxonomic scope" value="Bacteria"/>
</dbReference>
<accession>Q6FAK8</accession>
<gene>
    <name evidence="2" type="ordered locus">ACIAD2097</name>
</gene>
<sequence>MLIMKKFCLLAAFMSTVIHAHEPYMTPLSHFTDNSQVAVLAGYAEEALNSEHALKNFEIIVTDPQQHSSKIKSSTDLKSVSFIDLTLPNSGTYLLETKASFPLNYVKDQKVWKMLFEVPSNKAGLKSDRDYLIPDDFKNKRYSIEKITREWTLQSYITKKQVSSLAVDGTAPIQVNFQANPTTLKINDPVHVNIFKNKQPLKNADIHVRYKGESDKDARHIKSDQDGNATLIFNHSGEYLLEVTEHIDPTQKPKDQFYTIISLSIK</sequence>